<keyword evidence="1" id="KW-0812">Transmembrane</keyword>
<evidence type="ECO:0000313" key="2">
    <source>
        <dbReference type="EMBL" id="EJW90257.1"/>
    </source>
</evidence>
<dbReference type="EMBL" id="AMCI01008953">
    <property type="protein sequence ID" value="EJW90257.1"/>
    <property type="molecule type" value="Genomic_DNA"/>
</dbReference>
<proteinExistence type="predicted"/>
<comment type="caution">
    <text evidence="2">The sequence shown here is derived from an EMBL/GenBank/DDBJ whole genome shotgun (WGS) entry which is preliminary data.</text>
</comment>
<reference evidence="2" key="1">
    <citation type="journal article" date="2012" name="PLoS ONE">
        <title>Gene sets for utilization of primary and secondary nutrition supplies in the distal gut of endangered iberian lynx.</title>
        <authorList>
            <person name="Alcaide M."/>
            <person name="Messina E."/>
            <person name="Richter M."/>
            <person name="Bargiela R."/>
            <person name="Peplies J."/>
            <person name="Huws S.A."/>
            <person name="Newbold C.J."/>
            <person name="Golyshin P.N."/>
            <person name="Simon M.A."/>
            <person name="Lopez G."/>
            <person name="Yakimov M.M."/>
            <person name="Ferrer M."/>
        </authorList>
    </citation>
    <scope>NUCLEOTIDE SEQUENCE</scope>
</reference>
<evidence type="ECO:0000256" key="1">
    <source>
        <dbReference type="SAM" id="Phobius"/>
    </source>
</evidence>
<gene>
    <name evidence="2" type="ORF">EVA_21636</name>
</gene>
<protein>
    <submittedName>
        <fullName evidence="2">Uncharacterized protein</fullName>
    </submittedName>
</protein>
<keyword evidence="1" id="KW-1133">Transmembrane helix</keyword>
<sequence length="49" mass="5523">MSYLITDLINFFFFTSLSFSILSMNFSNVPALVAVYVKKTAETGENYTS</sequence>
<feature type="transmembrane region" description="Helical" evidence="1">
    <location>
        <begin position="12"/>
        <end position="37"/>
    </location>
</feature>
<name>J9FKV2_9ZZZZ</name>
<keyword evidence="1" id="KW-0472">Membrane</keyword>
<accession>J9FKV2</accession>
<dbReference type="AlphaFoldDB" id="J9FKV2"/>
<organism evidence="2">
    <name type="scientific">gut metagenome</name>
    <dbReference type="NCBI Taxonomy" id="749906"/>
    <lineage>
        <taxon>unclassified sequences</taxon>
        <taxon>metagenomes</taxon>
        <taxon>organismal metagenomes</taxon>
    </lineage>
</organism>